<gene>
    <name evidence="6" type="primary">pcyA</name>
    <name evidence="7" type="ordered locus">Cyan7425_4845</name>
</gene>
<dbReference type="GO" id="GO:0010024">
    <property type="term" value="P:phytochromobilin biosynthetic process"/>
    <property type="evidence" value="ECO:0007669"/>
    <property type="project" value="InterPro"/>
</dbReference>
<keyword evidence="4 6" id="KW-0560">Oxidoreductase</keyword>
<dbReference type="PANTHER" id="PTHR34557">
    <property type="entry name" value="PHYTOCHROMOBILIN:FERREDOXIN OXIDOREDUCTASE, CHLOROPLASTIC"/>
    <property type="match status" value="1"/>
</dbReference>
<dbReference type="InterPro" id="IPR022870">
    <property type="entry name" value="Ferredoxin_bilin_OxRdtase"/>
</dbReference>
<dbReference type="EMBL" id="CP001344">
    <property type="protein sequence ID" value="ACL47148.1"/>
    <property type="molecule type" value="Genomic_DNA"/>
</dbReference>
<accession>B8HME1</accession>
<sequence>MAAHLTEGLTYLYLTMTLTTESIRHRQHSLIRQLADRIEGIWQEYLDLTPYHLPEDLGYVEGKLEGEKLTIENRCYQTPQFRKLHLELAQVGQNLDILHCVMFPRLAYPLPMFGTDLVGGRGQISAAIVDLSPITENRSLPAGYQTALKDLPAFAFTQPRALPEWGNIFSDFCLFVRPSTPEEESQFLQRATDFLTLHCQQALATSPLDAAGEVTVLAGQRHYCIQQQQNDKTRRVLEKAFGQEWAERYMTTVLFDLPA</sequence>
<dbReference type="EC" id="1.3.7.5" evidence="2 6"/>
<dbReference type="KEGG" id="cyn:Cyan7425_4845"/>
<dbReference type="NCBIfam" id="NF002760">
    <property type="entry name" value="PRK02816.1"/>
    <property type="match status" value="1"/>
</dbReference>
<evidence type="ECO:0000256" key="4">
    <source>
        <dbReference type="ARBA" id="ARBA00023002"/>
    </source>
</evidence>
<evidence type="ECO:0000313" key="7">
    <source>
        <dbReference type="EMBL" id="ACL47148.1"/>
    </source>
</evidence>
<evidence type="ECO:0000256" key="2">
    <source>
        <dbReference type="ARBA" id="ARBA00012716"/>
    </source>
</evidence>
<dbReference type="HOGENOM" id="CLU_074224_0_0_3"/>
<evidence type="ECO:0000256" key="1">
    <source>
        <dbReference type="ARBA" id="ARBA00006908"/>
    </source>
</evidence>
<reference evidence="7" key="1">
    <citation type="submission" date="2009-01" db="EMBL/GenBank/DDBJ databases">
        <title>Complete sequence of chromosome Cyanothece sp. PCC 7425.</title>
        <authorList>
            <consortium name="US DOE Joint Genome Institute"/>
            <person name="Lucas S."/>
            <person name="Copeland A."/>
            <person name="Lapidus A."/>
            <person name="Glavina del Rio T."/>
            <person name="Dalin E."/>
            <person name="Tice H."/>
            <person name="Bruce D."/>
            <person name="Goodwin L."/>
            <person name="Pitluck S."/>
            <person name="Sims D."/>
            <person name="Meineke L."/>
            <person name="Brettin T."/>
            <person name="Detter J.C."/>
            <person name="Han C."/>
            <person name="Larimer F."/>
            <person name="Land M."/>
            <person name="Hauser L."/>
            <person name="Kyrpides N."/>
            <person name="Ovchinnikova G."/>
            <person name="Liberton M."/>
            <person name="Stoeckel J."/>
            <person name="Banerjee A."/>
            <person name="Singh A."/>
            <person name="Page L."/>
            <person name="Sato H."/>
            <person name="Zhao L."/>
            <person name="Sherman L."/>
            <person name="Pakrasi H."/>
            <person name="Richardson P."/>
        </authorList>
    </citation>
    <scope>NUCLEOTIDE SEQUENCE</scope>
    <source>
        <strain evidence="7">PCC 7425</strain>
    </source>
</reference>
<dbReference type="Pfam" id="PF05996">
    <property type="entry name" value="Fe_bilin_red"/>
    <property type="match status" value="1"/>
</dbReference>
<comment type="catalytic activity">
    <reaction evidence="5 6">
        <text>(2R,3Z)-phycocyanobilin + 4 oxidized [2Fe-2S]-[ferredoxin] = biliverdin IXalpha + 4 reduced [2Fe-2S]-[ferredoxin] + 4 H(+)</text>
        <dbReference type="Rhea" id="RHEA:15309"/>
        <dbReference type="Rhea" id="RHEA-COMP:10000"/>
        <dbReference type="Rhea" id="RHEA-COMP:10001"/>
        <dbReference type="ChEBI" id="CHEBI:15378"/>
        <dbReference type="ChEBI" id="CHEBI:33737"/>
        <dbReference type="ChEBI" id="CHEBI:33738"/>
        <dbReference type="ChEBI" id="CHEBI:57437"/>
        <dbReference type="ChEBI" id="CHEBI:57991"/>
        <dbReference type="EC" id="1.3.7.5"/>
    </reaction>
</comment>
<evidence type="ECO:0000256" key="3">
    <source>
        <dbReference type="ARBA" id="ARBA00016783"/>
    </source>
</evidence>
<name>B8HME1_CYAP4</name>
<organism evidence="7">
    <name type="scientific">Cyanothece sp. (strain PCC 7425 / ATCC 29141)</name>
    <dbReference type="NCBI Taxonomy" id="395961"/>
    <lineage>
        <taxon>Bacteria</taxon>
        <taxon>Bacillati</taxon>
        <taxon>Cyanobacteriota</taxon>
        <taxon>Cyanophyceae</taxon>
        <taxon>Gomontiellales</taxon>
        <taxon>Cyanothecaceae</taxon>
        <taxon>Cyanothece</taxon>
    </lineage>
</organism>
<dbReference type="GO" id="GO:0050620">
    <property type="term" value="F:phycocyanobilin:ferredoxin oxidoreductase activity"/>
    <property type="evidence" value="ECO:0007669"/>
    <property type="project" value="UniProtKB-UniRule"/>
</dbReference>
<dbReference type="PANTHER" id="PTHR34557:SF1">
    <property type="entry name" value="PHYTOCHROMOBILIN:FERREDOXIN OXIDOREDUCTASE, CHLOROPLASTIC"/>
    <property type="match status" value="1"/>
</dbReference>
<dbReference type="AlphaFoldDB" id="B8HME1"/>
<evidence type="ECO:0000256" key="5">
    <source>
        <dbReference type="ARBA" id="ARBA00049084"/>
    </source>
</evidence>
<proteinExistence type="inferred from homology"/>
<dbReference type="STRING" id="395961.Cyan7425_4845"/>
<dbReference type="HAMAP" id="MF_00618">
    <property type="entry name" value="Ferredoxin_bilin_red"/>
    <property type="match status" value="1"/>
</dbReference>
<comment type="similarity">
    <text evidence="1 6">Belongs to the HY2 family.</text>
</comment>
<dbReference type="Gene3D" id="3.40.1500.20">
    <property type="match status" value="1"/>
</dbReference>
<dbReference type="GO" id="GO:0050897">
    <property type="term" value="F:cobalt ion binding"/>
    <property type="evidence" value="ECO:0007669"/>
    <property type="project" value="InterPro"/>
</dbReference>
<dbReference type="InterPro" id="IPR009249">
    <property type="entry name" value="Ferredoxin-dep_bilin_Rdtase"/>
</dbReference>
<dbReference type="eggNOG" id="ENOG502Z7RN">
    <property type="taxonomic scope" value="Bacteria"/>
</dbReference>
<protein>
    <recommendedName>
        <fullName evidence="3 6">Phycocyanobilin:ferredoxin oxidoreductase</fullName>
        <ecNumber evidence="2 6">1.3.7.5</ecNumber>
    </recommendedName>
</protein>
<evidence type="ECO:0000256" key="6">
    <source>
        <dbReference type="HAMAP-Rule" id="MF_00618"/>
    </source>
</evidence>
<comment type="function">
    <text evidence="6">Catalyzes the four-electron reduction of biliverdin IX-alpha (2-electron reduction at both the A and D rings); the reaction proceeds via an isolatable 2-electron intermediate, 181,182-dihydrobiliverdin.</text>
</comment>